<gene>
    <name evidence="6" type="ORF">RXV79_15250</name>
</gene>
<feature type="transmembrane region" description="Helical" evidence="4">
    <location>
        <begin position="52"/>
        <end position="72"/>
    </location>
</feature>
<feature type="transmembrane region" description="Helical" evidence="4">
    <location>
        <begin position="169"/>
        <end position="187"/>
    </location>
</feature>
<feature type="transmembrane region" description="Helical" evidence="4">
    <location>
        <begin position="20"/>
        <end position="40"/>
    </location>
</feature>
<feature type="transmembrane region" description="Helical" evidence="4">
    <location>
        <begin position="292"/>
        <end position="308"/>
    </location>
</feature>
<organism evidence="6 7">
    <name type="scientific">Piscinibacter gummiphilus</name>
    <dbReference type="NCBI Taxonomy" id="946333"/>
    <lineage>
        <taxon>Bacteria</taxon>
        <taxon>Pseudomonadati</taxon>
        <taxon>Pseudomonadota</taxon>
        <taxon>Betaproteobacteria</taxon>
        <taxon>Burkholderiales</taxon>
        <taxon>Sphaerotilaceae</taxon>
        <taxon>Piscinibacter</taxon>
    </lineage>
</organism>
<dbReference type="PROSITE" id="PS50850">
    <property type="entry name" value="MFS"/>
    <property type="match status" value="1"/>
</dbReference>
<dbReference type="InterPro" id="IPR020846">
    <property type="entry name" value="MFS_dom"/>
</dbReference>
<feature type="transmembrane region" description="Helical" evidence="4">
    <location>
        <begin position="138"/>
        <end position="163"/>
    </location>
</feature>
<reference evidence="6 7" key="1">
    <citation type="submission" date="2023-10" db="EMBL/GenBank/DDBJ databases">
        <title>Bacteria for the degradation of biodegradable plastic PBAT(Polybutylene adipate terephthalate).</title>
        <authorList>
            <person name="Weon H.-Y."/>
            <person name="Yeon J."/>
        </authorList>
    </citation>
    <scope>NUCLEOTIDE SEQUENCE [LARGE SCALE GENOMIC DNA]</scope>
    <source>
        <strain evidence="6 7">SBD 7-3</strain>
    </source>
</reference>
<feature type="transmembrane region" description="Helical" evidence="4">
    <location>
        <begin position="225"/>
        <end position="246"/>
    </location>
</feature>
<evidence type="ECO:0000259" key="5">
    <source>
        <dbReference type="PROSITE" id="PS50850"/>
    </source>
</evidence>
<evidence type="ECO:0000256" key="1">
    <source>
        <dbReference type="ARBA" id="ARBA00022692"/>
    </source>
</evidence>
<dbReference type="Proteomes" id="UP001303946">
    <property type="component" value="Chromosome"/>
</dbReference>
<dbReference type="InterPro" id="IPR011701">
    <property type="entry name" value="MFS"/>
</dbReference>
<dbReference type="RefSeq" id="WP_316698663.1">
    <property type="nucleotide sequence ID" value="NZ_CP136336.1"/>
</dbReference>
<dbReference type="Gene3D" id="1.20.1250.20">
    <property type="entry name" value="MFS general substrate transporter like domains"/>
    <property type="match status" value="1"/>
</dbReference>
<dbReference type="PANTHER" id="PTHR43129:SF1">
    <property type="entry name" value="FOSMIDOMYCIN RESISTANCE PROTEIN"/>
    <property type="match status" value="1"/>
</dbReference>
<keyword evidence="3 4" id="KW-0472">Membrane</keyword>
<keyword evidence="1 4" id="KW-0812">Transmembrane</keyword>
<accession>A0ABZ0CMS5</accession>
<dbReference type="SUPFAM" id="SSF103473">
    <property type="entry name" value="MFS general substrate transporter"/>
    <property type="match status" value="1"/>
</dbReference>
<evidence type="ECO:0000313" key="6">
    <source>
        <dbReference type="EMBL" id="WOB06280.1"/>
    </source>
</evidence>
<feature type="transmembrane region" description="Helical" evidence="4">
    <location>
        <begin position="314"/>
        <end position="331"/>
    </location>
</feature>
<evidence type="ECO:0000256" key="4">
    <source>
        <dbReference type="SAM" id="Phobius"/>
    </source>
</evidence>
<keyword evidence="7" id="KW-1185">Reference proteome</keyword>
<feature type="transmembrane region" description="Helical" evidence="4">
    <location>
        <begin position="258"/>
        <end position="283"/>
    </location>
</feature>
<feature type="transmembrane region" description="Helical" evidence="4">
    <location>
        <begin position="382"/>
        <end position="405"/>
    </location>
</feature>
<evidence type="ECO:0000256" key="3">
    <source>
        <dbReference type="ARBA" id="ARBA00023136"/>
    </source>
</evidence>
<evidence type="ECO:0000313" key="7">
    <source>
        <dbReference type="Proteomes" id="UP001303946"/>
    </source>
</evidence>
<keyword evidence="2 4" id="KW-1133">Transmembrane helix</keyword>
<feature type="transmembrane region" description="Helical" evidence="4">
    <location>
        <begin position="79"/>
        <end position="98"/>
    </location>
</feature>
<dbReference type="EMBL" id="CP136336">
    <property type="protein sequence ID" value="WOB06280.1"/>
    <property type="molecule type" value="Genomic_DNA"/>
</dbReference>
<dbReference type="Pfam" id="PF07690">
    <property type="entry name" value="MFS_1"/>
    <property type="match status" value="1"/>
</dbReference>
<dbReference type="InterPro" id="IPR036259">
    <property type="entry name" value="MFS_trans_sf"/>
</dbReference>
<dbReference type="PANTHER" id="PTHR43129">
    <property type="entry name" value="FOSMIDOMYCIN RESISTANCE PROTEIN"/>
    <property type="match status" value="1"/>
</dbReference>
<feature type="domain" description="Major facilitator superfamily (MFS) profile" evidence="5">
    <location>
        <begin position="14"/>
        <end position="413"/>
    </location>
</feature>
<sequence length="415" mass="42737">MTSASISLSQDAKTISLIGLAHGTSHFFHMLLAPLFPLFIRDFGFSYSELGLLVSVFFVVSGVGQALAGFLVDRVGARPVLFVALSCFVLAAMSVATAQSYAGLMLAAMLAGLGNSPFHPVDFTILNKRVSQPRLGHAFSVHGITGNLGWAAAPVFLAGLTAATGSWRIAAAGMGVWALFVIAVLWLHREAIDDRAGSWAHEGAAAKAAAPVNEHPLAFLRLPSVWLCFSFFFWSTCSLSAIQSFASPALQKMYDLPLSITAFVVTGYMLCGAAGMVVGGFLVSRTQRLERIIGFCLMGAAVLLGVVASGALPGLLACAVASLAGFGVGLAGPSRDMLIKQAAPPGATGRVYGTVYSGLDLGFAIAAPVFGALLDHGSPSGVFYGSALALVLGVASASLVGIGIAQLRGARKVAA</sequence>
<protein>
    <submittedName>
        <fullName evidence="6">MFS transporter</fullName>
    </submittedName>
</protein>
<evidence type="ECO:0000256" key="2">
    <source>
        <dbReference type="ARBA" id="ARBA00022989"/>
    </source>
</evidence>
<feature type="transmembrane region" description="Helical" evidence="4">
    <location>
        <begin position="351"/>
        <end position="370"/>
    </location>
</feature>
<proteinExistence type="predicted"/>
<name>A0ABZ0CMS5_9BURK</name>